<evidence type="ECO:0000256" key="1">
    <source>
        <dbReference type="ARBA" id="ARBA00004141"/>
    </source>
</evidence>
<dbReference type="AlphaFoldDB" id="A0A543CD23"/>
<feature type="transmembrane region" description="Helical" evidence="6">
    <location>
        <begin position="130"/>
        <end position="149"/>
    </location>
</feature>
<feature type="transmembrane region" description="Helical" evidence="6">
    <location>
        <begin position="155"/>
        <end position="178"/>
    </location>
</feature>
<keyword evidence="4 6" id="KW-0472">Membrane</keyword>
<evidence type="ECO:0000256" key="4">
    <source>
        <dbReference type="ARBA" id="ARBA00023136"/>
    </source>
</evidence>
<evidence type="ECO:0000313" key="7">
    <source>
        <dbReference type="EMBL" id="TQL94971.1"/>
    </source>
</evidence>
<dbReference type="Proteomes" id="UP000316096">
    <property type="component" value="Unassembled WGS sequence"/>
</dbReference>
<organism evidence="7 8">
    <name type="scientific">Actinoallomurus bryophytorum</name>
    <dbReference type="NCBI Taxonomy" id="1490222"/>
    <lineage>
        <taxon>Bacteria</taxon>
        <taxon>Bacillati</taxon>
        <taxon>Actinomycetota</taxon>
        <taxon>Actinomycetes</taxon>
        <taxon>Streptosporangiales</taxon>
        <taxon>Thermomonosporaceae</taxon>
        <taxon>Actinoallomurus</taxon>
    </lineage>
</organism>
<keyword evidence="2 6" id="KW-0812">Transmembrane</keyword>
<evidence type="ECO:0000256" key="6">
    <source>
        <dbReference type="SAM" id="Phobius"/>
    </source>
</evidence>
<feature type="compositionally biased region" description="Pro residues" evidence="5">
    <location>
        <begin position="21"/>
        <end position="76"/>
    </location>
</feature>
<evidence type="ECO:0000256" key="5">
    <source>
        <dbReference type="SAM" id="MobiDB-lite"/>
    </source>
</evidence>
<comment type="caution">
    <text evidence="7">The sequence shown here is derived from an EMBL/GenBank/DDBJ whole genome shotgun (WGS) entry which is preliminary data.</text>
</comment>
<keyword evidence="8" id="KW-1185">Reference proteome</keyword>
<gene>
    <name evidence="7" type="ORF">FB559_0461</name>
</gene>
<reference evidence="7 8" key="1">
    <citation type="submission" date="2019-06" db="EMBL/GenBank/DDBJ databases">
        <title>Sequencing the genomes of 1000 actinobacteria strains.</title>
        <authorList>
            <person name="Klenk H.-P."/>
        </authorList>
    </citation>
    <scope>NUCLEOTIDE SEQUENCE [LARGE SCALE GENOMIC DNA]</scope>
    <source>
        <strain evidence="7 8">DSM 102200</strain>
    </source>
</reference>
<dbReference type="EMBL" id="VFOZ01000001">
    <property type="protein sequence ID" value="TQL94971.1"/>
    <property type="molecule type" value="Genomic_DNA"/>
</dbReference>
<accession>A0A543CD23</accession>
<sequence>MTEPDDRGPSPEEPHDEPSTPLTPPGQPQFGSPPPPPGHPYGGPPPGPHVGGPPPPYGPGPYPPPYGQGPYPPPYGPQGNNPADDTNWALAAYIGQLIIGVIAPLVVFLVRQDQTPFIRFHAAQALNAALSYLAVFLGGIALAVVTVVAGAPAALIVVIPAMIIFGIVHFVYLIIGAVRAGRLEMYRLPAWICWRMIK</sequence>
<feature type="compositionally biased region" description="Basic and acidic residues" evidence="5">
    <location>
        <begin position="1"/>
        <end position="18"/>
    </location>
</feature>
<evidence type="ECO:0000313" key="8">
    <source>
        <dbReference type="Proteomes" id="UP000316096"/>
    </source>
</evidence>
<name>A0A543CD23_9ACTN</name>
<feature type="transmembrane region" description="Helical" evidence="6">
    <location>
        <begin position="90"/>
        <end position="110"/>
    </location>
</feature>
<evidence type="ECO:0008006" key="9">
    <source>
        <dbReference type="Google" id="ProtNLM"/>
    </source>
</evidence>
<protein>
    <recommendedName>
        <fullName evidence="9">Tic20 family protein</fullName>
    </recommendedName>
</protein>
<proteinExistence type="predicted"/>
<feature type="region of interest" description="Disordered" evidence="5">
    <location>
        <begin position="1"/>
        <end position="82"/>
    </location>
</feature>
<keyword evidence="3 6" id="KW-1133">Transmembrane helix</keyword>
<evidence type="ECO:0000256" key="3">
    <source>
        <dbReference type="ARBA" id="ARBA00022989"/>
    </source>
</evidence>
<dbReference type="RefSeq" id="WP_141952730.1">
    <property type="nucleotide sequence ID" value="NZ_VFOZ01000001.1"/>
</dbReference>
<comment type="subcellular location">
    <subcellularLocation>
        <location evidence="1">Membrane</location>
        <topology evidence="1">Multi-pass membrane protein</topology>
    </subcellularLocation>
</comment>
<dbReference type="Pfam" id="PF09685">
    <property type="entry name" value="MamF_MmsF"/>
    <property type="match status" value="1"/>
</dbReference>
<dbReference type="InterPro" id="IPR019109">
    <property type="entry name" value="MamF_MmsF"/>
</dbReference>
<dbReference type="OrthoDB" id="9808930at2"/>
<evidence type="ECO:0000256" key="2">
    <source>
        <dbReference type="ARBA" id="ARBA00022692"/>
    </source>
</evidence>